<dbReference type="SUPFAM" id="SSF160527">
    <property type="entry name" value="V-type ATPase subunit E-like"/>
    <property type="match status" value="1"/>
</dbReference>
<keyword evidence="3 4" id="KW-0406">Ion transport</keyword>
<name>A0A937K3F4_9CLOT</name>
<dbReference type="InterPro" id="IPR038495">
    <property type="entry name" value="ATPase_E_C"/>
</dbReference>
<dbReference type="Pfam" id="PF01991">
    <property type="entry name" value="vATP-synt_E"/>
    <property type="match status" value="1"/>
</dbReference>
<keyword evidence="2 4" id="KW-0813">Transport</keyword>
<dbReference type="GO" id="GO:0046961">
    <property type="term" value="F:proton-transporting ATPase activity, rotational mechanism"/>
    <property type="evidence" value="ECO:0007669"/>
    <property type="project" value="InterPro"/>
</dbReference>
<protein>
    <recommendedName>
        <fullName evidence="4">V-type proton ATPase subunit E</fullName>
    </recommendedName>
    <alternativeName>
        <fullName evidence="4">V-ATPase subunit E</fullName>
    </alternativeName>
</protein>
<dbReference type="GO" id="GO:0033178">
    <property type="term" value="C:proton-transporting two-sector ATPase complex, catalytic domain"/>
    <property type="evidence" value="ECO:0007669"/>
    <property type="project" value="InterPro"/>
</dbReference>
<evidence type="ECO:0000313" key="5">
    <source>
        <dbReference type="EMBL" id="MBL4932351.1"/>
    </source>
</evidence>
<keyword evidence="4" id="KW-0066">ATP synthesis</keyword>
<keyword evidence="6" id="KW-1185">Reference proteome</keyword>
<comment type="similarity">
    <text evidence="1 4">Belongs to the V-ATPase E subunit family.</text>
</comment>
<dbReference type="Gene3D" id="3.30.2320.30">
    <property type="entry name" value="ATP synthase, E subunit, C-terminal"/>
    <property type="match status" value="1"/>
</dbReference>
<dbReference type="InterPro" id="IPR002842">
    <property type="entry name" value="ATPase_V1_Esu"/>
</dbReference>
<dbReference type="Gene3D" id="1.20.5.620">
    <property type="entry name" value="F1F0 ATP synthase subunit B, membrane domain"/>
    <property type="match status" value="1"/>
</dbReference>
<evidence type="ECO:0000256" key="4">
    <source>
        <dbReference type="HAMAP-Rule" id="MF_00311"/>
    </source>
</evidence>
<keyword evidence="4" id="KW-0375">Hydrogen ion transport</keyword>
<accession>A0A937K3F4</accession>
<dbReference type="AlphaFoldDB" id="A0A937K3F4"/>
<organism evidence="5 6">
    <name type="scientific">Clostridium paridis</name>
    <dbReference type="NCBI Taxonomy" id="2803863"/>
    <lineage>
        <taxon>Bacteria</taxon>
        <taxon>Bacillati</taxon>
        <taxon>Bacillota</taxon>
        <taxon>Clostridia</taxon>
        <taxon>Eubacteriales</taxon>
        <taxon>Clostridiaceae</taxon>
        <taxon>Clostridium</taxon>
    </lineage>
</organism>
<evidence type="ECO:0000256" key="2">
    <source>
        <dbReference type="ARBA" id="ARBA00022448"/>
    </source>
</evidence>
<gene>
    <name evidence="4" type="primary">atpE</name>
    <name evidence="5" type="ORF">JK634_11080</name>
</gene>
<comment type="function">
    <text evidence="4">Produces ATP from ADP in the presence of a proton gradient across the membrane.</text>
</comment>
<dbReference type="HAMAP" id="MF_00311">
    <property type="entry name" value="ATP_synth_E_arch"/>
    <property type="match status" value="1"/>
</dbReference>
<comment type="caution">
    <text evidence="5">The sequence shown here is derived from an EMBL/GenBank/DDBJ whole genome shotgun (WGS) entry which is preliminary data.</text>
</comment>
<evidence type="ECO:0000256" key="1">
    <source>
        <dbReference type="ARBA" id="ARBA00005901"/>
    </source>
</evidence>
<proteinExistence type="inferred from homology"/>
<dbReference type="GO" id="GO:0042777">
    <property type="term" value="P:proton motive force-driven plasma membrane ATP synthesis"/>
    <property type="evidence" value="ECO:0007669"/>
    <property type="project" value="UniProtKB-UniRule"/>
</dbReference>
<sequence>MANIENLTGKILEEAREKQKEIIASANLEGEKILSKKLQEAEEIKKVILDKAKEESKSRKERIISNALLKVRNEKLAVKQKVMDEVFEKALEELCNMNSDAFKNYFKESILNLDITGDEVVILNEPNKKVIEQDFINEINNMLKARGKKDGLTISSEVGNFKGGYILEKNGVEINNTFEALISSKKDELEYEVANLLFN</sequence>
<reference evidence="5" key="1">
    <citation type="submission" date="2021-01" db="EMBL/GenBank/DDBJ databases">
        <title>Genome public.</title>
        <authorList>
            <person name="Liu C."/>
            <person name="Sun Q."/>
        </authorList>
    </citation>
    <scope>NUCLEOTIDE SEQUENCE</scope>
    <source>
        <strain evidence="5">YIM B02565</strain>
    </source>
</reference>
<dbReference type="EMBL" id="JAESWA010000022">
    <property type="protein sequence ID" value="MBL4932351.1"/>
    <property type="molecule type" value="Genomic_DNA"/>
</dbReference>
<dbReference type="Proteomes" id="UP000623681">
    <property type="component" value="Unassembled WGS sequence"/>
</dbReference>
<dbReference type="RefSeq" id="WP_202767713.1">
    <property type="nucleotide sequence ID" value="NZ_JAESWA010000022.1"/>
</dbReference>
<dbReference type="GO" id="GO:0046933">
    <property type="term" value="F:proton-transporting ATP synthase activity, rotational mechanism"/>
    <property type="evidence" value="ECO:0007669"/>
    <property type="project" value="UniProtKB-UniRule"/>
</dbReference>
<evidence type="ECO:0000256" key="3">
    <source>
        <dbReference type="ARBA" id="ARBA00023065"/>
    </source>
</evidence>
<evidence type="ECO:0000313" key="6">
    <source>
        <dbReference type="Proteomes" id="UP000623681"/>
    </source>
</evidence>
<dbReference type="GO" id="GO:0005524">
    <property type="term" value="F:ATP binding"/>
    <property type="evidence" value="ECO:0007669"/>
    <property type="project" value="UniProtKB-UniRule"/>
</dbReference>